<dbReference type="InterPro" id="IPR008139">
    <property type="entry name" value="SaposinB_dom"/>
</dbReference>
<dbReference type="SMART" id="SM00741">
    <property type="entry name" value="SapB"/>
    <property type="match status" value="1"/>
</dbReference>
<dbReference type="PANTHER" id="PTHR11480">
    <property type="entry name" value="SAPOSIN-RELATED"/>
    <property type="match status" value="1"/>
</dbReference>
<dbReference type="Pfam" id="PF03489">
    <property type="entry name" value="SapB_2"/>
    <property type="match status" value="1"/>
</dbReference>
<protein>
    <recommendedName>
        <fullName evidence="3">Saposin B-type domain-containing protein</fullName>
    </recommendedName>
</protein>
<dbReference type="SUPFAM" id="SSF47862">
    <property type="entry name" value="Saposin"/>
    <property type="match status" value="1"/>
</dbReference>
<keyword evidence="2" id="KW-0325">Glycoprotein</keyword>
<evidence type="ECO:0000313" key="5">
    <source>
        <dbReference type="Proteomes" id="UP000078542"/>
    </source>
</evidence>
<evidence type="ECO:0000256" key="1">
    <source>
        <dbReference type="ARBA" id="ARBA00023157"/>
    </source>
</evidence>
<dbReference type="Proteomes" id="UP000078542">
    <property type="component" value="Unassembled WGS sequence"/>
</dbReference>
<proteinExistence type="predicted"/>
<organism evidence="4 5">
    <name type="scientific">Cyphomyrmex costatus</name>
    <dbReference type="NCBI Taxonomy" id="456900"/>
    <lineage>
        <taxon>Eukaryota</taxon>
        <taxon>Metazoa</taxon>
        <taxon>Ecdysozoa</taxon>
        <taxon>Arthropoda</taxon>
        <taxon>Hexapoda</taxon>
        <taxon>Insecta</taxon>
        <taxon>Pterygota</taxon>
        <taxon>Neoptera</taxon>
        <taxon>Endopterygota</taxon>
        <taxon>Hymenoptera</taxon>
        <taxon>Apocrita</taxon>
        <taxon>Aculeata</taxon>
        <taxon>Formicoidea</taxon>
        <taxon>Formicidae</taxon>
        <taxon>Myrmicinae</taxon>
        <taxon>Cyphomyrmex</taxon>
    </lineage>
</organism>
<sequence>MDKTISINDDTRKEIAKVVHSACNYLPAQIIATECNYFVNKYGDAIIDVLSEGINPKETCTRLGLCKESIL</sequence>
<gene>
    <name evidence="4" type="ORF">ALC62_03430</name>
</gene>
<feature type="domain" description="Saposin B-type" evidence="3">
    <location>
        <begin position="1"/>
        <end position="70"/>
    </location>
</feature>
<dbReference type="PANTHER" id="PTHR11480:SF3">
    <property type="entry name" value="BCDNA.GH08312"/>
    <property type="match status" value="1"/>
</dbReference>
<dbReference type="AlphaFoldDB" id="A0A195CYI3"/>
<evidence type="ECO:0000313" key="4">
    <source>
        <dbReference type="EMBL" id="KYN05637.1"/>
    </source>
</evidence>
<dbReference type="EMBL" id="KQ977115">
    <property type="protein sequence ID" value="KYN05637.1"/>
    <property type="molecule type" value="Genomic_DNA"/>
</dbReference>
<dbReference type="Gene3D" id="1.10.225.10">
    <property type="entry name" value="Saposin-like"/>
    <property type="match status" value="1"/>
</dbReference>
<dbReference type="PROSITE" id="PS50015">
    <property type="entry name" value="SAP_B"/>
    <property type="match status" value="1"/>
</dbReference>
<reference evidence="4 5" key="1">
    <citation type="submission" date="2016-03" db="EMBL/GenBank/DDBJ databases">
        <title>Cyphomyrmex costatus WGS genome.</title>
        <authorList>
            <person name="Nygaard S."/>
            <person name="Hu H."/>
            <person name="Boomsma J."/>
            <person name="Zhang G."/>
        </authorList>
    </citation>
    <scope>NUCLEOTIDE SEQUENCE [LARGE SCALE GENOMIC DNA]</scope>
    <source>
        <strain evidence="4">MS0001</strain>
        <tissue evidence="4">Whole body</tissue>
    </source>
</reference>
<dbReference type="InterPro" id="IPR011001">
    <property type="entry name" value="Saposin-like"/>
</dbReference>
<evidence type="ECO:0000256" key="2">
    <source>
        <dbReference type="ARBA" id="ARBA00023180"/>
    </source>
</evidence>
<accession>A0A195CYI3</accession>
<keyword evidence="5" id="KW-1185">Reference proteome</keyword>
<name>A0A195CYI3_9HYME</name>
<dbReference type="STRING" id="456900.A0A195CYI3"/>
<dbReference type="InterPro" id="IPR051428">
    <property type="entry name" value="Sphingo_Act-Surfact_Prot"/>
</dbReference>
<keyword evidence="1" id="KW-1015">Disulfide bond</keyword>
<dbReference type="InterPro" id="IPR008138">
    <property type="entry name" value="SapB_2"/>
</dbReference>
<evidence type="ECO:0000259" key="3">
    <source>
        <dbReference type="PROSITE" id="PS50015"/>
    </source>
</evidence>